<dbReference type="AlphaFoldDB" id="A0A1S7PMH3"/>
<evidence type="ECO:0000313" key="1">
    <source>
        <dbReference type="EMBL" id="CUX23206.1"/>
    </source>
</evidence>
<evidence type="ECO:0000313" key="2">
    <source>
        <dbReference type="Proteomes" id="UP000191987"/>
    </source>
</evidence>
<sequence>MADFLKTIGNALRATQAASQNINNGISELRRHIQDIKRERSKVVDLPISKEETLERVDAMIDHLTRDARYFYPDPKDISRPGFSANNISAISILIAQRASDMAEKMKRDVEDFYASAVGITSDERENRLRDIDRKILDAELAEESLIRAAENSGFPILRRRDADPRAVLAHDKVLP</sequence>
<protein>
    <submittedName>
        <fullName evidence="1">Uncharacterized protein</fullName>
    </submittedName>
</protein>
<gene>
    <name evidence="1" type="ORF">AGR7C_Cc160139</name>
</gene>
<reference evidence="1 2" key="1">
    <citation type="submission" date="2016-01" db="EMBL/GenBank/DDBJ databases">
        <authorList>
            <person name="Oliw E.H."/>
        </authorList>
    </citation>
    <scope>NUCLEOTIDE SEQUENCE [LARGE SCALE GENOMIC DNA]</scope>
    <source>
        <strain evidence="1 2">Zutra 3-1</strain>
    </source>
</reference>
<accession>A0A1S7PMH3</accession>
<dbReference type="EMBL" id="FBWG01000008">
    <property type="protein sequence ID" value="CUX23206.1"/>
    <property type="molecule type" value="Genomic_DNA"/>
</dbReference>
<proteinExistence type="predicted"/>
<dbReference type="RefSeq" id="WP_080817188.1">
    <property type="nucleotide sequence ID" value="NZ_LT009748.1"/>
</dbReference>
<name>A0A1S7PMH3_9HYPH</name>
<organism evidence="1 2">
    <name type="scientific">Agrobacterium deltaense Zutra 3/1</name>
    <dbReference type="NCBI Taxonomy" id="1183427"/>
    <lineage>
        <taxon>Bacteria</taxon>
        <taxon>Pseudomonadati</taxon>
        <taxon>Pseudomonadota</taxon>
        <taxon>Alphaproteobacteria</taxon>
        <taxon>Hyphomicrobiales</taxon>
        <taxon>Rhizobiaceae</taxon>
        <taxon>Rhizobium/Agrobacterium group</taxon>
        <taxon>Agrobacterium</taxon>
    </lineage>
</organism>
<dbReference type="Proteomes" id="UP000191987">
    <property type="component" value="Unassembled WGS sequence"/>
</dbReference>